<gene>
    <name evidence="1" type="ORF">SARC_12306</name>
</gene>
<organism evidence="1 2">
    <name type="scientific">Sphaeroforma arctica JP610</name>
    <dbReference type="NCBI Taxonomy" id="667725"/>
    <lineage>
        <taxon>Eukaryota</taxon>
        <taxon>Ichthyosporea</taxon>
        <taxon>Ichthyophonida</taxon>
        <taxon>Sphaeroforma</taxon>
    </lineage>
</organism>
<keyword evidence="2" id="KW-1185">Reference proteome</keyword>
<accession>A0A0L0FFC5</accession>
<dbReference type="EMBL" id="KQ243807">
    <property type="protein sequence ID" value="KNC75161.1"/>
    <property type="molecule type" value="Genomic_DNA"/>
</dbReference>
<reference evidence="1 2" key="1">
    <citation type="submission" date="2011-02" db="EMBL/GenBank/DDBJ databases">
        <title>The Genome Sequence of Sphaeroforma arctica JP610.</title>
        <authorList>
            <consortium name="The Broad Institute Genome Sequencing Platform"/>
            <person name="Russ C."/>
            <person name="Cuomo C."/>
            <person name="Young S.K."/>
            <person name="Zeng Q."/>
            <person name="Gargeya S."/>
            <person name="Alvarado L."/>
            <person name="Berlin A."/>
            <person name="Chapman S.B."/>
            <person name="Chen Z."/>
            <person name="Freedman E."/>
            <person name="Gellesch M."/>
            <person name="Goldberg J."/>
            <person name="Griggs A."/>
            <person name="Gujja S."/>
            <person name="Heilman E."/>
            <person name="Heiman D."/>
            <person name="Howarth C."/>
            <person name="Mehta T."/>
            <person name="Neiman D."/>
            <person name="Pearson M."/>
            <person name="Roberts A."/>
            <person name="Saif S."/>
            <person name="Shea T."/>
            <person name="Shenoy N."/>
            <person name="Sisk P."/>
            <person name="Stolte C."/>
            <person name="Sykes S."/>
            <person name="White J."/>
            <person name="Yandava C."/>
            <person name="Burger G."/>
            <person name="Gray M.W."/>
            <person name="Holland P.W.H."/>
            <person name="King N."/>
            <person name="Lang F.B.F."/>
            <person name="Roger A.J."/>
            <person name="Ruiz-Trillo I."/>
            <person name="Haas B."/>
            <person name="Nusbaum C."/>
            <person name="Birren B."/>
        </authorList>
    </citation>
    <scope>NUCLEOTIDE SEQUENCE [LARGE SCALE GENOMIC DNA]</scope>
    <source>
        <strain evidence="1 2">JP610</strain>
    </source>
</reference>
<name>A0A0L0FFC5_9EUKA</name>
<dbReference type="RefSeq" id="XP_014149063.1">
    <property type="nucleotide sequence ID" value="XM_014293588.1"/>
</dbReference>
<evidence type="ECO:0000313" key="1">
    <source>
        <dbReference type="EMBL" id="KNC75161.1"/>
    </source>
</evidence>
<protein>
    <submittedName>
        <fullName evidence="1">Uncharacterized protein</fullName>
    </submittedName>
</protein>
<proteinExistence type="predicted"/>
<feature type="non-terminal residue" evidence="1">
    <location>
        <position position="1"/>
    </location>
</feature>
<dbReference type="Proteomes" id="UP000054560">
    <property type="component" value="Unassembled WGS sequence"/>
</dbReference>
<evidence type="ECO:0000313" key="2">
    <source>
        <dbReference type="Proteomes" id="UP000054560"/>
    </source>
</evidence>
<sequence>SGDMDWVSLSTIKRDTKSGEVDIILNSVLERSWRLPDTTPHN</sequence>
<dbReference type="AlphaFoldDB" id="A0A0L0FFC5"/>
<dbReference type="GeneID" id="25912810"/>